<feature type="transmembrane region" description="Helical" evidence="9">
    <location>
        <begin position="140"/>
        <end position="161"/>
    </location>
</feature>
<keyword evidence="7" id="KW-0625">Polysaccharide transport</keyword>
<feature type="domain" description="ABC-2 type transporter transmembrane" evidence="10">
    <location>
        <begin position="2"/>
        <end position="185"/>
    </location>
</feature>
<sequence length="226" mass="25736">MIAHPVAIVTVFYFVFAVGFKAKGGGSAPYILWFVSGLVPWIFFNSSLISITNSVSRNMHLVKKTIFPTEIFPIVYLSSELFTHAVFFVILCGMLVFFNITFTPGRLLFLYFLFSTSFLLLGLGWLLSALQVFYKDISEALTILLNLLFWGTPIVWSPSILPKEYLGIVEYNPMYYIVEGYRGTLVYDHVVLPGITQTISFWTIAVLVFLVGNYVFRRLQPEFADI</sequence>
<gene>
    <name evidence="11" type="ORF">EDD55_1181</name>
</gene>
<evidence type="ECO:0000259" key="10">
    <source>
        <dbReference type="Pfam" id="PF01061"/>
    </source>
</evidence>
<keyword evidence="7" id="KW-0762">Sugar transport</keyword>
<reference evidence="11 12" key="1">
    <citation type="submission" date="2019-03" db="EMBL/GenBank/DDBJ databases">
        <title>Genomic Encyclopedia of Type Strains, Phase IV (KMG-IV): sequencing the most valuable type-strain genomes for metagenomic binning, comparative biology and taxonomic classification.</title>
        <authorList>
            <person name="Goeker M."/>
        </authorList>
    </citation>
    <scope>NUCLEOTIDE SEQUENCE [LARGE SCALE GENOMIC DNA]</scope>
    <source>
        <strain evidence="11 12">DSM 101688</strain>
    </source>
</reference>
<evidence type="ECO:0000256" key="8">
    <source>
        <dbReference type="ARBA" id="ARBA00023136"/>
    </source>
</evidence>
<dbReference type="Proteomes" id="UP000295304">
    <property type="component" value="Unassembled WGS sequence"/>
</dbReference>
<dbReference type="InterPro" id="IPR013525">
    <property type="entry name" value="ABC2_TM"/>
</dbReference>
<keyword evidence="8 9" id="KW-0472">Membrane</keyword>
<feature type="transmembrane region" description="Helical" evidence="9">
    <location>
        <begin position="199"/>
        <end position="216"/>
    </location>
</feature>
<dbReference type="PANTHER" id="PTHR30413:SF10">
    <property type="entry name" value="CAPSULE POLYSACCHARIDE EXPORT INNER-MEMBRANE PROTEIN CTRC"/>
    <property type="match status" value="1"/>
</dbReference>
<name>A0A4R3J5U0_9PROT</name>
<dbReference type="PANTHER" id="PTHR30413">
    <property type="entry name" value="INNER MEMBRANE TRANSPORT PERMEASE"/>
    <property type="match status" value="1"/>
</dbReference>
<evidence type="ECO:0000256" key="6">
    <source>
        <dbReference type="ARBA" id="ARBA00022989"/>
    </source>
</evidence>
<evidence type="ECO:0000313" key="12">
    <source>
        <dbReference type="Proteomes" id="UP000295304"/>
    </source>
</evidence>
<evidence type="ECO:0000256" key="3">
    <source>
        <dbReference type="ARBA" id="ARBA00022448"/>
    </source>
</evidence>
<comment type="similarity">
    <text evidence="2">Belongs to the ABC-2 integral membrane protein family.</text>
</comment>
<dbReference type="GO" id="GO:0015774">
    <property type="term" value="P:polysaccharide transport"/>
    <property type="evidence" value="ECO:0007669"/>
    <property type="project" value="UniProtKB-KW"/>
</dbReference>
<dbReference type="GO" id="GO:0005886">
    <property type="term" value="C:plasma membrane"/>
    <property type="evidence" value="ECO:0007669"/>
    <property type="project" value="UniProtKB-SubCell"/>
</dbReference>
<feature type="transmembrane region" description="Helical" evidence="9">
    <location>
        <begin position="108"/>
        <end position="128"/>
    </location>
</feature>
<keyword evidence="3" id="KW-0813">Transport</keyword>
<keyword evidence="6 9" id="KW-1133">Transmembrane helix</keyword>
<dbReference type="Pfam" id="PF01061">
    <property type="entry name" value="ABC2_membrane"/>
    <property type="match status" value="1"/>
</dbReference>
<dbReference type="GO" id="GO:0015920">
    <property type="term" value="P:lipopolysaccharide transport"/>
    <property type="evidence" value="ECO:0007669"/>
    <property type="project" value="TreeGrafter"/>
</dbReference>
<evidence type="ECO:0000256" key="7">
    <source>
        <dbReference type="ARBA" id="ARBA00023047"/>
    </source>
</evidence>
<keyword evidence="5 9" id="KW-0812">Transmembrane</keyword>
<organism evidence="11 12">
    <name type="scientific">Varunaivibrio sulfuroxidans</name>
    <dbReference type="NCBI Taxonomy" id="1773489"/>
    <lineage>
        <taxon>Bacteria</taxon>
        <taxon>Pseudomonadati</taxon>
        <taxon>Pseudomonadota</taxon>
        <taxon>Alphaproteobacteria</taxon>
        <taxon>Rhodospirillales</taxon>
        <taxon>Magnetovibrionaceae</taxon>
        <taxon>Varunaivibrio</taxon>
    </lineage>
</organism>
<evidence type="ECO:0000313" key="11">
    <source>
        <dbReference type="EMBL" id="TCS59780.1"/>
    </source>
</evidence>
<feature type="transmembrane region" description="Helical" evidence="9">
    <location>
        <begin position="74"/>
        <end position="102"/>
    </location>
</feature>
<evidence type="ECO:0000256" key="2">
    <source>
        <dbReference type="ARBA" id="ARBA00007783"/>
    </source>
</evidence>
<comment type="caution">
    <text evidence="11">The sequence shown here is derived from an EMBL/GenBank/DDBJ whole genome shotgun (WGS) entry which is preliminary data.</text>
</comment>
<keyword evidence="12" id="KW-1185">Reference proteome</keyword>
<comment type="subcellular location">
    <subcellularLocation>
        <location evidence="1">Cell membrane</location>
        <topology evidence="1">Multi-pass membrane protein</topology>
    </subcellularLocation>
</comment>
<protein>
    <submittedName>
        <fullName evidence="11">Lipopolysaccharide transport system permease protein/teichoic acid transport system permease protein</fullName>
    </submittedName>
</protein>
<dbReference type="EMBL" id="SLZW01000018">
    <property type="protein sequence ID" value="TCS59780.1"/>
    <property type="molecule type" value="Genomic_DNA"/>
</dbReference>
<evidence type="ECO:0000256" key="4">
    <source>
        <dbReference type="ARBA" id="ARBA00022475"/>
    </source>
</evidence>
<proteinExistence type="inferred from homology"/>
<evidence type="ECO:0000256" key="1">
    <source>
        <dbReference type="ARBA" id="ARBA00004651"/>
    </source>
</evidence>
<keyword evidence="4" id="KW-1003">Cell membrane</keyword>
<accession>A0A4R3J5U0</accession>
<feature type="transmembrane region" description="Helical" evidence="9">
    <location>
        <begin position="31"/>
        <end position="53"/>
    </location>
</feature>
<evidence type="ECO:0000256" key="5">
    <source>
        <dbReference type="ARBA" id="ARBA00022692"/>
    </source>
</evidence>
<dbReference type="AlphaFoldDB" id="A0A4R3J5U0"/>
<dbReference type="GO" id="GO:0140359">
    <property type="term" value="F:ABC-type transporter activity"/>
    <property type="evidence" value="ECO:0007669"/>
    <property type="project" value="InterPro"/>
</dbReference>
<evidence type="ECO:0000256" key="9">
    <source>
        <dbReference type="SAM" id="Phobius"/>
    </source>
</evidence>